<keyword evidence="1" id="KW-0805">Transcription regulation</keyword>
<dbReference type="AlphaFoldDB" id="A0A4Q7TJC1"/>
<dbReference type="SMART" id="SM00895">
    <property type="entry name" value="FCD"/>
    <property type="match status" value="1"/>
</dbReference>
<comment type="caution">
    <text evidence="5">The sequence shown here is derived from an EMBL/GenBank/DDBJ whole genome shotgun (WGS) entry which is preliminary data.</text>
</comment>
<evidence type="ECO:0000313" key="6">
    <source>
        <dbReference type="Proteomes" id="UP000291832"/>
    </source>
</evidence>
<dbReference type="InterPro" id="IPR000524">
    <property type="entry name" value="Tscrpt_reg_HTH_GntR"/>
</dbReference>
<evidence type="ECO:0000259" key="4">
    <source>
        <dbReference type="PROSITE" id="PS50949"/>
    </source>
</evidence>
<dbReference type="PANTHER" id="PTHR43537:SF24">
    <property type="entry name" value="GLUCONATE OPERON TRANSCRIPTIONAL REPRESSOR"/>
    <property type="match status" value="1"/>
</dbReference>
<dbReference type="InterPro" id="IPR008920">
    <property type="entry name" value="TF_FadR/GntR_C"/>
</dbReference>
<evidence type="ECO:0000313" key="5">
    <source>
        <dbReference type="EMBL" id="RZT60543.1"/>
    </source>
</evidence>
<dbReference type="Pfam" id="PF00392">
    <property type="entry name" value="GntR"/>
    <property type="match status" value="1"/>
</dbReference>
<dbReference type="PANTHER" id="PTHR43537">
    <property type="entry name" value="TRANSCRIPTIONAL REGULATOR, GNTR FAMILY"/>
    <property type="match status" value="1"/>
</dbReference>
<dbReference type="EMBL" id="SHKI01000008">
    <property type="protein sequence ID" value="RZT60543.1"/>
    <property type="molecule type" value="Genomic_DNA"/>
</dbReference>
<feature type="domain" description="HTH gntR-type" evidence="4">
    <location>
        <begin position="11"/>
        <end position="78"/>
    </location>
</feature>
<dbReference type="GO" id="GO:0003677">
    <property type="term" value="F:DNA binding"/>
    <property type="evidence" value="ECO:0007669"/>
    <property type="project" value="UniProtKB-KW"/>
</dbReference>
<dbReference type="InterPro" id="IPR036388">
    <property type="entry name" value="WH-like_DNA-bd_sf"/>
</dbReference>
<sequence length="219" mass="24005">MDFWEDQSDSAPIASRIAGTLGRRIAQGDIPAGTILTEVDVAAAEGVSRTPVREAMVRLQSWGFVRLMPKKGALVTIPTASEQRDLLEVRAMVECAAVKDVIADPDQLELLCTQLEGALAAQEAALNDENEFATADFTFHAAIAGSARNAVMRELVVNLAPRLLRLTSLAVRSRRGRLDEFHAEHRELYRAIRRRDLAGFTSAVQTHLSDGHRDYSVGQ</sequence>
<keyword evidence="2 5" id="KW-0238">DNA-binding</keyword>
<organism evidence="5 6">
    <name type="scientific">Leucobacter luti</name>
    <dbReference type="NCBI Taxonomy" id="340320"/>
    <lineage>
        <taxon>Bacteria</taxon>
        <taxon>Bacillati</taxon>
        <taxon>Actinomycetota</taxon>
        <taxon>Actinomycetes</taxon>
        <taxon>Micrococcales</taxon>
        <taxon>Microbacteriaceae</taxon>
        <taxon>Leucobacter</taxon>
    </lineage>
</organism>
<keyword evidence="3" id="KW-0804">Transcription</keyword>
<evidence type="ECO:0000256" key="2">
    <source>
        <dbReference type="ARBA" id="ARBA00023125"/>
    </source>
</evidence>
<dbReference type="SUPFAM" id="SSF46785">
    <property type="entry name" value="Winged helix' DNA-binding domain"/>
    <property type="match status" value="1"/>
</dbReference>
<protein>
    <submittedName>
        <fullName evidence="5">DNA-binding GntR family transcriptional regulator</fullName>
    </submittedName>
</protein>
<name>A0A4Q7TJC1_9MICO</name>
<evidence type="ECO:0000256" key="3">
    <source>
        <dbReference type="ARBA" id="ARBA00023163"/>
    </source>
</evidence>
<keyword evidence="6" id="KW-1185">Reference proteome</keyword>
<dbReference type="PROSITE" id="PS50949">
    <property type="entry name" value="HTH_GNTR"/>
    <property type="match status" value="1"/>
</dbReference>
<dbReference type="InterPro" id="IPR011711">
    <property type="entry name" value="GntR_C"/>
</dbReference>
<dbReference type="InterPro" id="IPR036390">
    <property type="entry name" value="WH_DNA-bd_sf"/>
</dbReference>
<proteinExistence type="predicted"/>
<reference evidence="5 6" key="1">
    <citation type="journal article" date="2015" name="Stand. Genomic Sci.">
        <title>Genomic Encyclopedia of Bacterial and Archaeal Type Strains, Phase III: the genomes of soil and plant-associated and newly described type strains.</title>
        <authorList>
            <person name="Whitman W.B."/>
            <person name="Woyke T."/>
            <person name="Klenk H.P."/>
            <person name="Zhou Y."/>
            <person name="Lilburn T.G."/>
            <person name="Beck B.J."/>
            <person name="De Vos P."/>
            <person name="Vandamme P."/>
            <person name="Eisen J.A."/>
            <person name="Garrity G."/>
            <person name="Hugenholtz P."/>
            <person name="Kyrpides N.C."/>
        </authorList>
    </citation>
    <scope>NUCLEOTIDE SEQUENCE [LARGE SCALE GENOMIC DNA]</scope>
    <source>
        <strain evidence="5 6">RF6</strain>
    </source>
</reference>
<dbReference type="Proteomes" id="UP000291832">
    <property type="component" value="Unassembled WGS sequence"/>
</dbReference>
<dbReference type="SUPFAM" id="SSF48008">
    <property type="entry name" value="GntR ligand-binding domain-like"/>
    <property type="match status" value="1"/>
</dbReference>
<gene>
    <name evidence="5" type="ORF">EV139_2988</name>
</gene>
<dbReference type="Gene3D" id="1.20.120.530">
    <property type="entry name" value="GntR ligand-binding domain-like"/>
    <property type="match status" value="1"/>
</dbReference>
<dbReference type="Pfam" id="PF07729">
    <property type="entry name" value="FCD"/>
    <property type="match status" value="1"/>
</dbReference>
<dbReference type="SMART" id="SM00345">
    <property type="entry name" value="HTH_GNTR"/>
    <property type="match status" value="1"/>
</dbReference>
<dbReference type="GO" id="GO:0003700">
    <property type="term" value="F:DNA-binding transcription factor activity"/>
    <property type="evidence" value="ECO:0007669"/>
    <property type="project" value="InterPro"/>
</dbReference>
<accession>A0A4Q7TJC1</accession>
<evidence type="ECO:0000256" key="1">
    <source>
        <dbReference type="ARBA" id="ARBA00023015"/>
    </source>
</evidence>
<dbReference type="Gene3D" id="1.10.10.10">
    <property type="entry name" value="Winged helix-like DNA-binding domain superfamily/Winged helix DNA-binding domain"/>
    <property type="match status" value="1"/>
</dbReference>